<evidence type="ECO:0000313" key="1">
    <source>
        <dbReference type="EMBL" id="EDL87673.1"/>
    </source>
</evidence>
<name>A6JUV6_RAT</name>
<feature type="non-terminal residue" evidence="1">
    <location>
        <position position="69"/>
    </location>
</feature>
<protein>
    <submittedName>
        <fullName evidence="1">Similar to 25 kDa brain-specific protein (P25-alpha) (Predicted), isoform CRA_b</fullName>
    </submittedName>
</protein>
<dbReference type="EMBL" id="CH474002">
    <property type="protein sequence ID" value="EDL87673.1"/>
    <property type="molecule type" value="Genomic_DNA"/>
</dbReference>
<dbReference type="AlphaFoldDB" id="A6JUV6"/>
<reference evidence="1 2" key="1">
    <citation type="submission" date="2005-09" db="EMBL/GenBank/DDBJ databases">
        <authorList>
            <person name="Mural R.J."/>
            <person name="Li P.W."/>
            <person name="Adams M.D."/>
            <person name="Amanatides P.G."/>
            <person name="Baden-Tillson H."/>
            <person name="Barnstead M."/>
            <person name="Chin S.H."/>
            <person name="Dew I."/>
            <person name="Evans C.A."/>
            <person name="Ferriera S."/>
            <person name="Flanigan M."/>
            <person name="Fosler C."/>
            <person name="Glodek A."/>
            <person name="Gu Z."/>
            <person name="Holt R.A."/>
            <person name="Jennings D."/>
            <person name="Kraft C.L."/>
            <person name="Lu F."/>
            <person name="Nguyen T."/>
            <person name="Nusskern D.R."/>
            <person name="Pfannkoch C.M."/>
            <person name="Sitter C."/>
            <person name="Sutton G.G."/>
            <person name="Venter J.C."/>
            <person name="Wang Z."/>
            <person name="Woodage T."/>
            <person name="Zheng X.H."/>
            <person name="Zhong F."/>
        </authorList>
    </citation>
    <scope>NUCLEOTIDE SEQUENCE [LARGE SCALE GENOMIC DNA]</scope>
    <source>
        <strain>BN</strain>
        <strain evidence="2">Sprague-Dawley</strain>
    </source>
</reference>
<evidence type="ECO:0000313" key="2">
    <source>
        <dbReference type="Proteomes" id="UP000234681"/>
    </source>
</evidence>
<gene>
    <name evidence="1" type="primary">RGD1310121_predicted</name>
    <name evidence="1" type="ORF">rCG_42002</name>
</gene>
<accession>A6JUV6</accession>
<dbReference type="Proteomes" id="UP000234681">
    <property type="component" value="Chromosome 1"/>
</dbReference>
<organism evidence="1 2">
    <name type="scientific">Rattus norvegicus</name>
    <name type="common">Rat</name>
    <dbReference type="NCBI Taxonomy" id="10116"/>
    <lineage>
        <taxon>Eukaryota</taxon>
        <taxon>Metazoa</taxon>
        <taxon>Chordata</taxon>
        <taxon>Craniata</taxon>
        <taxon>Vertebrata</taxon>
        <taxon>Euteleostomi</taxon>
        <taxon>Mammalia</taxon>
        <taxon>Eutheria</taxon>
        <taxon>Euarchontoglires</taxon>
        <taxon>Glires</taxon>
        <taxon>Rodentia</taxon>
        <taxon>Myomorpha</taxon>
        <taxon>Muroidea</taxon>
        <taxon>Muridae</taxon>
        <taxon>Murinae</taxon>
        <taxon>Rattus</taxon>
    </lineage>
</organism>
<proteinExistence type="predicted"/>
<sequence length="69" mass="7386">MLTGQNSECTSTRRWWGRCPGLLLLGASTLLPQTPGLGRDSLSCPNIPALSTAGKWTALSKLSPRIIPH</sequence>